<sequence>MTSAPPAAIALLWDHSHLWGLLLHRALSFSGIPFVLVRGRDVPQLLGGDAPPRLLAVPGGFAKKKLEALGAEGVDAVRRFVAAGGAYLGICGGAGLALSDPDGLSLCPWRRAGFTNRLKHFISGHVGVAPDRGSPLVPDWLPARPLVPVWWPARFAPPLAEAVADGILAAYDGPGPDFMLADLAVAGFPQATLDSWRERFGLGFGPEFLGAGPCILAGRFGRGRVVLSHAHLETPDSPQANAWLFHILAVLTGQSPPAAPPFAVPAWVPDAEPRRFGGDGLDRAARLLDAVIDLGIAHRLLFRRNPWLLGWRPGTPGFAVSNLRAMAHQAASGPSRSRAEAFWREHGERFAAGMGRFHDGVTDYFLSERLAATLSRFDREAVPEAALAKERHGLFGPPPGVGGACGHLVAILDELVRLQLTT</sequence>
<gene>
    <name evidence="2" type="ORF">G3N56_05285</name>
</gene>
<accession>A0A7K3NLU2</accession>
<dbReference type="InterPro" id="IPR019197">
    <property type="entry name" value="Biotin-prot_ligase_N"/>
</dbReference>
<dbReference type="SUPFAM" id="SSF52317">
    <property type="entry name" value="Class I glutamine amidotransferase-like"/>
    <property type="match status" value="2"/>
</dbReference>
<dbReference type="RefSeq" id="WP_163301214.1">
    <property type="nucleotide sequence ID" value="NZ_JAAGRQ010000015.1"/>
</dbReference>
<dbReference type="Proteomes" id="UP000469724">
    <property type="component" value="Unassembled WGS sequence"/>
</dbReference>
<evidence type="ECO:0000259" key="1">
    <source>
        <dbReference type="Pfam" id="PF09825"/>
    </source>
</evidence>
<evidence type="ECO:0000313" key="3">
    <source>
        <dbReference type="Proteomes" id="UP000469724"/>
    </source>
</evidence>
<proteinExistence type="predicted"/>
<feature type="domain" description="Biotin-protein ligase N-terminal" evidence="1">
    <location>
        <begin position="54"/>
        <end position="94"/>
    </location>
</feature>
<evidence type="ECO:0000313" key="2">
    <source>
        <dbReference type="EMBL" id="NDY56159.1"/>
    </source>
</evidence>
<protein>
    <recommendedName>
        <fullName evidence="1">Biotin-protein ligase N-terminal domain-containing protein</fullName>
    </recommendedName>
</protein>
<dbReference type="Pfam" id="PF09825">
    <property type="entry name" value="BPL_N"/>
    <property type="match status" value="1"/>
</dbReference>
<comment type="caution">
    <text evidence="2">The sequence shown here is derived from an EMBL/GenBank/DDBJ whole genome shotgun (WGS) entry which is preliminary data.</text>
</comment>
<organism evidence="2 3">
    <name type="scientific">Desulfolutivibrio sulfodismutans</name>
    <dbReference type="NCBI Taxonomy" id="63561"/>
    <lineage>
        <taxon>Bacteria</taxon>
        <taxon>Pseudomonadati</taxon>
        <taxon>Thermodesulfobacteriota</taxon>
        <taxon>Desulfovibrionia</taxon>
        <taxon>Desulfovibrionales</taxon>
        <taxon>Desulfovibrionaceae</taxon>
        <taxon>Desulfolutivibrio</taxon>
    </lineage>
</organism>
<name>A0A7K3NLU2_9BACT</name>
<keyword evidence="3" id="KW-1185">Reference proteome</keyword>
<dbReference type="EMBL" id="JAAGRQ010000015">
    <property type="protein sequence ID" value="NDY56159.1"/>
    <property type="molecule type" value="Genomic_DNA"/>
</dbReference>
<dbReference type="InterPro" id="IPR029062">
    <property type="entry name" value="Class_I_gatase-like"/>
</dbReference>
<dbReference type="AlphaFoldDB" id="A0A7K3NLU2"/>
<reference evidence="2 3" key="1">
    <citation type="submission" date="2020-02" db="EMBL/GenBank/DDBJ databases">
        <title>Comparative genomics of sulfur disproportionating microorganisms.</title>
        <authorList>
            <person name="Ward L.M."/>
            <person name="Bertran E."/>
            <person name="Johnston D.T."/>
        </authorList>
    </citation>
    <scope>NUCLEOTIDE SEQUENCE [LARGE SCALE GENOMIC DNA]</scope>
    <source>
        <strain evidence="2 3">DSM 3696</strain>
    </source>
</reference>